<organism evidence="1 2">
    <name type="scientific">Papaver somniferum</name>
    <name type="common">Opium poppy</name>
    <dbReference type="NCBI Taxonomy" id="3469"/>
    <lineage>
        <taxon>Eukaryota</taxon>
        <taxon>Viridiplantae</taxon>
        <taxon>Streptophyta</taxon>
        <taxon>Embryophyta</taxon>
        <taxon>Tracheophyta</taxon>
        <taxon>Spermatophyta</taxon>
        <taxon>Magnoliopsida</taxon>
        <taxon>Ranunculales</taxon>
        <taxon>Papaveraceae</taxon>
        <taxon>Papaveroideae</taxon>
        <taxon>Papaver</taxon>
    </lineage>
</organism>
<evidence type="ECO:0000313" key="1">
    <source>
        <dbReference type="EMBL" id="RZC83610.1"/>
    </source>
</evidence>
<dbReference type="Proteomes" id="UP000316621">
    <property type="component" value="Chromosome 11"/>
</dbReference>
<dbReference type="Gramene" id="RZC83610">
    <property type="protein sequence ID" value="RZC83610"/>
    <property type="gene ID" value="C5167_046396"/>
</dbReference>
<evidence type="ECO:0000313" key="2">
    <source>
        <dbReference type="Proteomes" id="UP000316621"/>
    </source>
</evidence>
<accession>A0A4Y7LG42</accession>
<gene>
    <name evidence="1" type="ORF">C5167_046396</name>
</gene>
<keyword evidence="2" id="KW-1185">Reference proteome</keyword>
<proteinExistence type="predicted"/>
<sequence length="90" mass="10571">MTKSCGRKRKREDSNVGGDAKRRIVIWGETEEDWELDEIVTEDEIEAKKLAESFKGLCEVIKEVLGDRVTEVIANPYPEFFEKQHFIYQY</sequence>
<protein>
    <submittedName>
        <fullName evidence="1">Uncharacterized protein</fullName>
    </submittedName>
</protein>
<dbReference type="AlphaFoldDB" id="A0A4Y7LG42"/>
<dbReference type="EMBL" id="CM010725">
    <property type="protein sequence ID" value="RZC83610.1"/>
    <property type="molecule type" value="Genomic_DNA"/>
</dbReference>
<name>A0A4Y7LG42_PAPSO</name>
<reference evidence="1 2" key="1">
    <citation type="journal article" date="2018" name="Science">
        <title>The opium poppy genome and morphinan production.</title>
        <authorList>
            <person name="Guo L."/>
            <person name="Winzer T."/>
            <person name="Yang X."/>
            <person name="Li Y."/>
            <person name="Ning Z."/>
            <person name="He Z."/>
            <person name="Teodor R."/>
            <person name="Lu Y."/>
            <person name="Bowser T.A."/>
            <person name="Graham I.A."/>
            <person name="Ye K."/>
        </authorList>
    </citation>
    <scope>NUCLEOTIDE SEQUENCE [LARGE SCALE GENOMIC DNA]</scope>
    <source>
        <strain evidence="2">cv. HN1</strain>
        <tissue evidence="1">Leaves</tissue>
    </source>
</reference>